<evidence type="ECO:0000313" key="4">
    <source>
        <dbReference type="Proteomes" id="UP000800041"/>
    </source>
</evidence>
<evidence type="ECO:0000313" key="3">
    <source>
        <dbReference type="EMBL" id="KAF1992132.1"/>
    </source>
</evidence>
<dbReference type="EMBL" id="ML977138">
    <property type="protein sequence ID" value="KAF1992132.1"/>
    <property type="molecule type" value="Genomic_DNA"/>
</dbReference>
<feature type="region of interest" description="Disordered" evidence="1">
    <location>
        <begin position="73"/>
        <end position="99"/>
    </location>
</feature>
<feature type="signal peptide" evidence="2">
    <location>
        <begin position="1"/>
        <end position="22"/>
    </location>
</feature>
<sequence>MSSWCCVLAARVAAAGESLALAAHLDGRTGDEYGRGRPAGTLGLSASFAGGGRGSVSWRALGEHGGRQLRYSLQTRAPVHASRGERRRGKQEQKPYGILDRRRVQAPEAGPGWRVAFLLQVRVPGRLRRAFGRAVIGRGPSSSNLAPTNSVNQTIIGISPDSRLPHRYPEFKIDQDCARKHASHFSRLPGLSLLSRDGFLVKPDSAATRNASRSVKMKECAGNPVRCQSLVQLLPPSETHRKLSWEFCRLGSNTP</sequence>
<gene>
    <name evidence="3" type="ORF">K402DRAFT_400046</name>
</gene>
<dbReference type="AlphaFoldDB" id="A0A6G1HGH1"/>
<reference evidence="3" key="1">
    <citation type="journal article" date="2020" name="Stud. Mycol.">
        <title>101 Dothideomycetes genomes: a test case for predicting lifestyles and emergence of pathogens.</title>
        <authorList>
            <person name="Haridas S."/>
            <person name="Albert R."/>
            <person name="Binder M."/>
            <person name="Bloem J."/>
            <person name="Labutti K."/>
            <person name="Salamov A."/>
            <person name="Andreopoulos B."/>
            <person name="Baker S."/>
            <person name="Barry K."/>
            <person name="Bills G."/>
            <person name="Bluhm B."/>
            <person name="Cannon C."/>
            <person name="Castanera R."/>
            <person name="Culley D."/>
            <person name="Daum C."/>
            <person name="Ezra D."/>
            <person name="Gonzalez J."/>
            <person name="Henrissat B."/>
            <person name="Kuo A."/>
            <person name="Liang C."/>
            <person name="Lipzen A."/>
            <person name="Lutzoni F."/>
            <person name="Magnuson J."/>
            <person name="Mondo S."/>
            <person name="Nolan M."/>
            <person name="Ohm R."/>
            <person name="Pangilinan J."/>
            <person name="Park H.-J."/>
            <person name="Ramirez L."/>
            <person name="Alfaro M."/>
            <person name="Sun H."/>
            <person name="Tritt A."/>
            <person name="Yoshinaga Y."/>
            <person name="Zwiers L.-H."/>
            <person name="Turgeon B."/>
            <person name="Goodwin S."/>
            <person name="Spatafora J."/>
            <person name="Crous P."/>
            <person name="Grigoriev I."/>
        </authorList>
    </citation>
    <scope>NUCLEOTIDE SEQUENCE</scope>
    <source>
        <strain evidence="3">CBS 113979</strain>
    </source>
</reference>
<feature type="chain" id="PRO_5026329765" evidence="2">
    <location>
        <begin position="23"/>
        <end position="255"/>
    </location>
</feature>
<protein>
    <submittedName>
        <fullName evidence="3">Uncharacterized protein</fullName>
    </submittedName>
</protein>
<dbReference type="Proteomes" id="UP000800041">
    <property type="component" value="Unassembled WGS sequence"/>
</dbReference>
<evidence type="ECO:0000256" key="1">
    <source>
        <dbReference type="SAM" id="MobiDB-lite"/>
    </source>
</evidence>
<keyword evidence="2" id="KW-0732">Signal</keyword>
<accession>A0A6G1HGH1</accession>
<keyword evidence="4" id="KW-1185">Reference proteome</keyword>
<proteinExistence type="predicted"/>
<organism evidence="3 4">
    <name type="scientific">Aulographum hederae CBS 113979</name>
    <dbReference type="NCBI Taxonomy" id="1176131"/>
    <lineage>
        <taxon>Eukaryota</taxon>
        <taxon>Fungi</taxon>
        <taxon>Dikarya</taxon>
        <taxon>Ascomycota</taxon>
        <taxon>Pezizomycotina</taxon>
        <taxon>Dothideomycetes</taxon>
        <taxon>Pleosporomycetidae</taxon>
        <taxon>Aulographales</taxon>
        <taxon>Aulographaceae</taxon>
    </lineage>
</organism>
<evidence type="ECO:0000256" key="2">
    <source>
        <dbReference type="SAM" id="SignalP"/>
    </source>
</evidence>
<name>A0A6G1HGH1_9PEZI</name>